<dbReference type="Proteomes" id="UP001177023">
    <property type="component" value="Unassembled WGS sequence"/>
</dbReference>
<evidence type="ECO:0000256" key="9">
    <source>
        <dbReference type="ARBA" id="ARBA00023289"/>
    </source>
</evidence>
<evidence type="ECO:0000256" key="5">
    <source>
        <dbReference type="ARBA" id="ARBA00022927"/>
    </source>
</evidence>
<dbReference type="Pfam" id="PF00071">
    <property type="entry name" value="Ras"/>
    <property type="match status" value="1"/>
</dbReference>
<dbReference type="Gene3D" id="3.40.50.300">
    <property type="entry name" value="P-loop containing nucleotide triphosphate hydrolases"/>
    <property type="match status" value="1"/>
</dbReference>
<comment type="caution">
    <text evidence="11">The sequence shown here is derived from an EMBL/GenBank/DDBJ whole genome shotgun (WGS) entry which is preliminary data.</text>
</comment>
<dbReference type="PROSITE" id="PS51420">
    <property type="entry name" value="RHO"/>
    <property type="match status" value="1"/>
</dbReference>
<evidence type="ECO:0000313" key="11">
    <source>
        <dbReference type="EMBL" id="CAJ0572330.1"/>
    </source>
</evidence>
<dbReference type="InterPro" id="IPR001806">
    <property type="entry name" value="Small_GTPase"/>
</dbReference>
<dbReference type="SMART" id="SM00174">
    <property type="entry name" value="RHO"/>
    <property type="match status" value="1"/>
</dbReference>
<dbReference type="GO" id="GO:0012505">
    <property type="term" value="C:endomembrane system"/>
    <property type="evidence" value="ECO:0007669"/>
    <property type="project" value="UniProtKB-SubCell"/>
</dbReference>
<evidence type="ECO:0000256" key="2">
    <source>
        <dbReference type="ARBA" id="ARBA00014900"/>
    </source>
</evidence>
<keyword evidence="7" id="KW-0472">Membrane</keyword>
<feature type="non-terminal residue" evidence="11">
    <location>
        <position position="1"/>
    </location>
</feature>
<protein>
    <recommendedName>
        <fullName evidence="2">Ras-related protein Rab-21</fullName>
    </recommendedName>
</protein>
<accession>A0AA36CPC3</accession>
<dbReference type="AlphaFoldDB" id="A0AA36CPC3"/>
<dbReference type="SMART" id="SM00175">
    <property type="entry name" value="RAB"/>
    <property type="match status" value="1"/>
</dbReference>
<gene>
    <name evidence="11" type="ORF">MSPICULIGERA_LOCUS10718</name>
</gene>
<dbReference type="PROSITE" id="PS51421">
    <property type="entry name" value="RAS"/>
    <property type="match status" value="1"/>
</dbReference>
<dbReference type="PRINTS" id="PR00449">
    <property type="entry name" value="RASTRNSFRMNG"/>
</dbReference>
<comment type="similarity">
    <text evidence="1">Belongs to the small GTPase superfamily. Rab family.</text>
</comment>
<dbReference type="InterPro" id="IPR041833">
    <property type="entry name" value="Rab21"/>
</dbReference>
<dbReference type="SMART" id="SM00176">
    <property type="entry name" value="RAN"/>
    <property type="match status" value="1"/>
</dbReference>
<evidence type="ECO:0000256" key="7">
    <source>
        <dbReference type="ARBA" id="ARBA00023136"/>
    </source>
</evidence>
<dbReference type="PROSITE" id="PS51419">
    <property type="entry name" value="RAB"/>
    <property type="match status" value="1"/>
</dbReference>
<keyword evidence="9" id="KW-0636">Prenylation</keyword>
<evidence type="ECO:0000256" key="1">
    <source>
        <dbReference type="ARBA" id="ARBA00006270"/>
    </source>
</evidence>
<evidence type="ECO:0000256" key="3">
    <source>
        <dbReference type="ARBA" id="ARBA00022448"/>
    </source>
</evidence>
<dbReference type="GO" id="GO:0005525">
    <property type="term" value="F:GTP binding"/>
    <property type="evidence" value="ECO:0007669"/>
    <property type="project" value="UniProtKB-KW"/>
</dbReference>
<dbReference type="InterPro" id="IPR005225">
    <property type="entry name" value="Small_GTP-bd"/>
</dbReference>
<organism evidence="11 12">
    <name type="scientific">Mesorhabditis spiculigera</name>
    <dbReference type="NCBI Taxonomy" id="96644"/>
    <lineage>
        <taxon>Eukaryota</taxon>
        <taxon>Metazoa</taxon>
        <taxon>Ecdysozoa</taxon>
        <taxon>Nematoda</taxon>
        <taxon>Chromadorea</taxon>
        <taxon>Rhabditida</taxon>
        <taxon>Rhabditina</taxon>
        <taxon>Rhabditomorpha</taxon>
        <taxon>Rhabditoidea</taxon>
        <taxon>Rhabditidae</taxon>
        <taxon>Mesorhabditinae</taxon>
        <taxon>Mesorhabditis</taxon>
    </lineage>
</organism>
<dbReference type="CDD" id="cd04123">
    <property type="entry name" value="Rab21"/>
    <property type="match status" value="1"/>
</dbReference>
<sequence length="215" mass="24201">MDRATTSASSEGEYRFKVVLLGEGAVGKSSLMLRYVENKFSPTHSSTIQASFLSKRIDLGDRHVDLDIWDTAGQEKYHALGPIYYRGSNGALLIYDITDQRSFERVKVWVRELQRALGDTAVLLVVGNKLDLDKERTVPRAEAEQYAKSVNAEYLETSAKENIGIADLFERISALMVDHVEKQRSAQVHTTTFTTSRRGIQLVDEPQQRGSRCCK</sequence>
<dbReference type="GO" id="GO:0015031">
    <property type="term" value="P:protein transport"/>
    <property type="evidence" value="ECO:0007669"/>
    <property type="project" value="UniProtKB-KW"/>
</dbReference>
<dbReference type="InterPro" id="IPR027417">
    <property type="entry name" value="P-loop_NTPase"/>
</dbReference>
<evidence type="ECO:0000256" key="10">
    <source>
        <dbReference type="ARBA" id="ARBA00037868"/>
    </source>
</evidence>
<evidence type="ECO:0000256" key="8">
    <source>
        <dbReference type="ARBA" id="ARBA00023288"/>
    </source>
</evidence>
<proteinExistence type="inferred from homology"/>
<name>A0AA36CPC3_9BILA</name>
<keyword evidence="3" id="KW-0813">Transport</keyword>
<keyword evidence="4" id="KW-0547">Nucleotide-binding</keyword>
<dbReference type="EMBL" id="CATQJA010002596">
    <property type="protein sequence ID" value="CAJ0572330.1"/>
    <property type="molecule type" value="Genomic_DNA"/>
</dbReference>
<evidence type="ECO:0000313" key="12">
    <source>
        <dbReference type="Proteomes" id="UP001177023"/>
    </source>
</evidence>
<keyword evidence="5" id="KW-0653">Protein transport</keyword>
<dbReference type="GO" id="GO:0003924">
    <property type="term" value="F:GTPase activity"/>
    <property type="evidence" value="ECO:0007669"/>
    <property type="project" value="InterPro"/>
</dbReference>
<evidence type="ECO:0000256" key="6">
    <source>
        <dbReference type="ARBA" id="ARBA00023134"/>
    </source>
</evidence>
<reference evidence="11" key="1">
    <citation type="submission" date="2023-06" db="EMBL/GenBank/DDBJ databases">
        <authorList>
            <person name="Delattre M."/>
        </authorList>
    </citation>
    <scope>NUCLEOTIDE SEQUENCE</scope>
    <source>
        <strain evidence="11">AF72</strain>
    </source>
</reference>
<dbReference type="FunFam" id="3.40.50.300:FF:000550">
    <property type="entry name" value="ras-related protein Rab-21"/>
    <property type="match status" value="1"/>
</dbReference>
<evidence type="ECO:0000256" key="4">
    <source>
        <dbReference type="ARBA" id="ARBA00022741"/>
    </source>
</evidence>
<dbReference type="GO" id="GO:0032482">
    <property type="term" value="P:Rab protein signal transduction"/>
    <property type="evidence" value="ECO:0007669"/>
    <property type="project" value="InterPro"/>
</dbReference>
<dbReference type="SMART" id="SM00173">
    <property type="entry name" value="RAS"/>
    <property type="match status" value="1"/>
</dbReference>
<dbReference type="PROSITE" id="PS50007">
    <property type="entry name" value="PIPLC_X_DOMAIN"/>
    <property type="match status" value="1"/>
</dbReference>
<keyword evidence="8" id="KW-0449">Lipoprotein</keyword>
<dbReference type="NCBIfam" id="TIGR00231">
    <property type="entry name" value="small_GTP"/>
    <property type="match status" value="1"/>
</dbReference>
<dbReference type="SUPFAM" id="SSF52540">
    <property type="entry name" value="P-loop containing nucleoside triphosphate hydrolases"/>
    <property type="match status" value="1"/>
</dbReference>
<keyword evidence="6" id="KW-0342">GTP-binding</keyword>
<keyword evidence="12" id="KW-1185">Reference proteome</keyword>
<comment type="subcellular location">
    <subcellularLocation>
        <location evidence="10">Endomembrane system</location>
        <topology evidence="10">Lipid-anchor</topology>
    </subcellularLocation>
</comment>
<dbReference type="PANTHER" id="PTHR47978">
    <property type="match status" value="1"/>
</dbReference>